<dbReference type="PANTHER" id="PTHR34822:SF1">
    <property type="entry name" value="GRPB FAMILY PROTEIN"/>
    <property type="match status" value="1"/>
</dbReference>
<dbReference type="RefSeq" id="WP_062445354.1">
    <property type="nucleotide sequence ID" value="NZ_BMCJ01000001.1"/>
</dbReference>
<gene>
    <name evidence="1" type="ORF">GCM10007216_06730</name>
</gene>
<keyword evidence="2" id="KW-1185">Reference proteome</keyword>
<comment type="caution">
    <text evidence="1">The sequence shown here is derived from an EMBL/GenBank/DDBJ whole genome shotgun (WGS) entry which is preliminary data.</text>
</comment>
<dbReference type="Pfam" id="PF04229">
    <property type="entry name" value="GrpB"/>
    <property type="match status" value="1"/>
</dbReference>
<dbReference type="Proteomes" id="UP000619534">
    <property type="component" value="Unassembled WGS sequence"/>
</dbReference>
<evidence type="ECO:0000313" key="1">
    <source>
        <dbReference type="EMBL" id="GGC78886.1"/>
    </source>
</evidence>
<name>A0ABQ1NN52_9BACI</name>
<dbReference type="Gene3D" id="3.30.460.10">
    <property type="entry name" value="Beta Polymerase, domain 2"/>
    <property type="match status" value="1"/>
</dbReference>
<dbReference type="EMBL" id="BMCJ01000001">
    <property type="protein sequence ID" value="GGC78886.1"/>
    <property type="molecule type" value="Genomic_DNA"/>
</dbReference>
<organism evidence="1 2">
    <name type="scientific">Thalassobacillus devorans</name>
    <dbReference type="NCBI Taxonomy" id="279813"/>
    <lineage>
        <taxon>Bacteria</taxon>
        <taxon>Bacillati</taxon>
        <taxon>Bacillota</taxon>
        <taxon>Bacilli</taxon>
        <taxon>Bacillales</taxon>
        <taxon>Bacillaceae</taxon>
        <taxon>Thalassobacillus</taxon>
    </lineage>
</organism>
<accession>A0ABQ1NN52</accession>
<sequence length="173" mass="19757">MRKVEVVAYDARWVDCFREEADQIKAVLGDNLVAIHHIGSTSVPGLPAKPIIDIMPVVKEMEAVDPCKEAMETLGYEAKGEFGIPGRRYFRKGGDERTHHVHIFEEGSPAAIRHLAFRDYLREHSDAAKAYGTLKQNLARQFPHDMQAYIEGKHHFVTELEQKAVTWYTNLRQ</sequence>
<dbReference type="PANTHER" id="PTHR34822">
    <property type="entry name" value="GRPB DOMAIN PROTEIN (AFU_ORTHOLOGUE AFUA_1G01530)"/>
    <property type="match status" value="1"/>
</dbReference>
<dbReference type="InterPro" id="IPR007344">
    <property type="entry name" value="GrpB/CoaE"/>
</dbReference>
<dbReference type="InterPro" id="IPR043519">
    <property type="entry name" value="NT_sf"/>
</dbReference>
<evidence type="ECO:0008006" key="3">
    <source>
        <dbReference type="Google" id="ProtNLM"/>
    </source>
</evidence>
<protein>
    <recommendedName>
        <fullName evidence="3">GrpB family protein</fullName>
    </recommendedName>
</protein>
<evidence type="ECO:0000313" key="2">
    <source>
        <dbReference type="Proteomes" id="UP000619534"/>
    </source>
</evidence>
<dbReference type="SUPFAM" id="SSF81301">
    <property type="entry name" value="Nucleotidyltransferase"/>
    <property type="match status" value="1"/>
</dbReference>
<reference evidence="2" key="1">
    <citation type="journal article" date="2019" name="Int. J. Syst. Evol. Microbiol.">
        <title>The Global Catalogue of Microorganisms (GCM) 10K type strain sequencing project: providing services to taxonomists for standard genome sequencing and annotation.</title>
        <authorList>
            <consortium name="The Broad Institute Genomics Platform"/>
            <consortium name="The Broad Institute Genome Sequencing Center for Infectious Disease"/>
            <person name="Wu L."/>
            <person name="Ma J."/>
        </authorList>
    </citation>
    <scope>NUCLEOTIDE SEQUENCE [LARGE SCALE GENOMIC DNA]</scope>
    <source>
        <strain evidence="2">CCM 7282</strain>
    </source>
</reference>
<proteinExistence type="predicted"/>